<proteinExistence type="predicted"/>
<dbReference type="Pfam" id="PF01535">
    <property type="entry name" value="PPR"/>
    <property type="match status" value="6"/>
</dbReference>
<sequence length="801" mass="88581">MERSQERALRLQKYMQRNGLISCPSLGNRLVSIMVEVGCIHQAQSVFDGLLCHDERGWNSLILGYCKHEEPHHALQLFQKMQESHEPPILTGYTIVALLQACAVVKDLRTASALHAEIMRKELLEKDVYISGALIDTYAKCGSLAKAQELFDKLFARDVVSWTSFIAGYVEHGYAHKALYFFEQMQQQGIAPDCVTFVCALKACGMLGNTNYGRQLAQKLFSMLPFRNLVFWNALIAGYAEQGLGEEALKCHAAMKQEGIFPNGVTYVCLLKACRSMESMDNGHKVYTEIAIVGLDVDLSVGSTLVDMYTRWGSLQEAQAVFDELPVKGVVTWNALIAGYAETCGERTLDCFRDMELGHACPDAVTFVSCLKACGSIGDLDMGLHIHVKLARKGLDTDLVVGSALIHMYGKFGLLAKAREVFDRLPVRDAVSWNALITGYIENGHSEEALVCFDQLHLHGIYPHPIMLGCILKACASIGYVPKGHKIHAEIARRGLEADLGLGCTLLDFYAKCGFLATAQKVFDKLATRDVVCWNALIGGYTSFGFHAKALEYFDRMQTKGVCPDDSTYACVLKACSKSGVTFQNQELHAEITMKGLEKELFIGSTLVNIYARCGFPIEAQNAFSMLPVQDVVTWTALVSGYALQLGEILNTMQVFEKMIGAGIEPNTITLMSVLNALSHSGQVDKGQMYFKSISSPAHDHYSCMLDVFGRAGYMEEAVAVIENMPFHPGNVVWDTMLGACRKWQNVELGRQAFKHAVMVDESNTAAYVCMSNIYADAAYQDSLKVTRHPQLKSSMVKIMH</sequence>
<dbReference type="Pfam" id="PF13041">
    <property type="entry name" value="PPR_2"/>
    <property type="match status" value="3"/>
</dbReference>
<dbReference type="FunFam" id="1.25.40.10:FF:000158">
    <property type="entry name" value="pentatricopeptide repeat-containing protein At2g33680"/>
    <property type="match status" value="1"/>
</dbReference>
<dbReference type="Proteomes" id="UP000886520">
    <property type="component" value="Chromosome 12"/>
</dbReference>
<dbReference type="GO" id="GO:0009451">
    <property type="term" value="P:RNA modification"/>
    <property type="evidence" value="ECO:0007669"/>
    <property type="project" value="InterPro"/>
</dbReference>
<evidence type="ECO:0000256" key="2">
    <source>
        <dbReference type="PROSITE-ProRule" id="PRU00708"/>
    </source>
</evidence>
<feature type="repeat" description="PPR" evidence="2">
    <location>
        <begin position="429"/>
        <end position="463"/>
    </location>
</feature>
<keyword evidence="4" id="KW-1185">Reference proteome</keyword>
<dbReference type="Gene3D" id="1.25.40.10">
    <property type="entry name" value="Tetratricopeptide repeat domain"/>
    <property type="match status" value="7"/>
</dbReference>
<dbReference type="AlphaFoldDB" id="A0A9D4US10"/>
<reference evidence="3" key="1">
    <citation type="submission" date="2021-01" db="EMBL/GenBank/DDBJ databases">
        <title>Adiantum capillus-veneris genome.</title>
        <authorList>
            <person name="Fang Y."/>
            <person name="Liao Q."/>
        </authorList>
    </citation>
    <scope>NUCLEOTIDE SEQUENCE</scope>
    <source>
        <strain evidence="3">H3</strain>
        <tissue evidence="3">Leaf</tissue>
    </source>
</reference>
<dbReference type="PANTHER" id="PTHR47926">
    <property type="entry name" value="PENTATRICOPEPTIDE REPEAT-CONTAINING PROTEIN"/>
    <property type="match status" value="1"/>
</dbReference>
<evidence type="ECO:0000256" key="1">
    <source>
        <dbReference type="ARBA" id="ARBA00022737"/>
    </source>
</evidence>
<organism evidence="3 4">
    <name type="scientific">Adiantum capillus-veneris</name>
    <name type="common">Maidenhair fern</name>
    <dbReference type="NCBI Taxonomy" id="13818"/>
    <lineage>
        <taxon>Eukaryota</taxon>
        <taxon>Viridiplantae</taxon>
        <taxon>Streptophyta</taxon>
        <taxon>Embryophyta</taxon>
        <taxon>Tracheophyta</taxon>
        <taxon>Polypodiopsida</taxon>
        <taxon>Polypodiidae</taxon>
        <taxon>Polypodiales</taxon>
        <taxon>Pteridineae</taxon>
        <taxon>Pteridaceae</taxon>
        <taxon>Vittarioideae</taxon>
        <taxon>Adiantum</taxon>
    </lineage>
</organism>
<evidence type="ECO:0008006" key="5">
    <source>
        <dbReference type="Google" id="ProtNLM"/>
    </source>
</evidence>
<dbReference type="InterPro" id="IPR002885">
    <property type="entry name" value="PPR_rpt"/>
</dbReference>
<dbReference type="PROSITE" id="PS51375">
    <property type="entry name" value="PPR"/>
    <property type="match status" value="6"/>
</dbReference>
<dbReference type="InterPro" id="IPR011990">
    <property type="entry name" value="TPR-like_helical_dom_sf"/>
</dbReference>
<name>A0A9D4US10_ADICA</name>
<feature type="repeat" description="PPR" evidence="2">
    <location>
        <begin position="530"/>
        <end position="564"/>
    </location>
</feature>
<feature type="repeat" description="PPR" evidence="2">
    <location>
        <begin position="228"/>
        <end position="262"/>
    </location>
</feature>
<dbReference type="PANTHER" id="PTHR47926:SF533">
    <property type="entry name" value="DYW DOMAIN-CONTAINING PROTEIN"/>
    <property type="match status" value="1"/>
</dbReference>
<feature type="repeat" description="PPR" evidence="2">
    <location>
        <begin position="158"/>
        <end position="192"/>
    </location>
</feature>
<feature type="repeat" description="PPR" evidence="2">
    <location>
        <begin position="631"/>
        <end position="666"/>
    </location>
</feature>
<evidence type="ECO:0000313" key="4">
    <source>
        <dbReference type="Proteomes" id="UP000886520"/>
    </source>
</evidence>
<evidence type="ECO:0000313" key="3">
    <source>
        <dbReference type="EMBL" id="KAI5072809.1"/>
    </source>
</evidence>
<dbReference type="Pfam" id="PF13812">
    <property type="entry name" value="PPR_3"/>
    <property type="match status" value="1"/>
</dbReference>
<protein>
    <recommendedName>
        <fullName evidence="5">Pentatricopeptide repeat-containing protein</fullName>
    </recommendedName>
</protein>
<dbReference type="InterPro" id="IPR046960">
    <property type="entry name" value="PPR_At4g14850-like_plant"/>
</dbReference>
<dbReference type="GO" id="GO:0048731">
    <property type="term" value="P:system development"/>
    <property type="evidence" value="ECO:0007669"/>
    <property type="project" value="UniProtKB-ARBA"/>
</dbReference>
<gene>
    <name evidence="3" type="ORF">GOP47_0012915</name>
</gene>
<feature type="repeat" description="PPR" evidence="2">
    <location>
        <begin position="54"/>
        <end position="88"/>
    </location>
</feature>
<dbReference type="FunFam" id="1.25.40.10:FF:000031">
    <property type="entry name" value="Pentatricopeptide repeat-containing protein mitochondrial"/>
    <property type="match status" value="2"/>
</dbReference>
<dbReference type="GO" id="GO:0003723">
    <property type="term" value="F:RNA binding"/>
    <property type="evidence" value="ECO:0007669"/>
    <property type="project" value="InterPro"/>
</dbReference>
<dbReference type="EMBL" id="JABFUD020000012">
    <property type="protein sequence ID" value="KAI5072809.1"/>
    <property type="molecule type" value="Genomic_DNA"/>
</dbReference>
<accession>A0A9D4US10</accession>
<comment type="caution">
    <text evidence="3">The sequence shown here is derived from an EMBL/GenBank/DDBJ whole genome shotgun (WGS) entry which is preliminary data.</text>
</comment>
<keyword evidence="1" id="KW-0677">Repeat</keyword>
<dbReference type="OrthoDB" id="10357375at2759"/>
<dbReference type="NCBIfam" id="TIGR00756">
    <property type="entry name" value="PPR"/>
    <property type="match status" value="5"/>
</dbReference>
<dbReference type="FunFam" id="1.25.40.10:FF:000344">
    <property type="entry name" value="Pentatricopeptide repeat-containing protein"/>
    <property type="match status" value="1"/>
</dbReference>